<organism evidence="4 5">
    <name type="scientific">Pseudogemmatithrix spongiicola</name>
    <dbReference type="NCBI Taxonomy" id="3062599"/>
    <lineage>
        <taxon>Bacteria</taxon>
        <taxon>Pseudomonadati</taxon>
        <taxon>Gemmatimonadota</taxon>
        <taxon>Gemmatimonadia</taxon>
        <taxon>Gemmatimonadales</taxon>
        <taxon>Gemmatimonadaceae</taxon>
        <taxon>Pseudogemmatithrix</taxon>
    </lineage>
</organism>
<accession>A0AA49Q6M6</accession>
<comment type="similarity">
    <text evidence="1">Belongs to the TolB family.</text>
</comment>
<evidence type="ECO:0000256" key="1">
    <source>
        <dbReference type="ARBA" id="ARBA00009820"/>
    </source>
</evidence>
<protein>
    <recommendedName>
        <fullName evidence="6">Bacterial surface antigen (D15) domain-containing protein</fullName>
    </recommendedName>
</protein>
<dbReference type="Pfam" id="PF07676">
    <property type="entry name" value="PD40"/>
    <property type="match status" value="4"/>
</dbReference>
<name>A0AA49Q6M6_9BACT</name>
<dbReference type="PANTHER" id="PTHR36842:SF1">
    <property type="entry name" value="PROTEIN TOLB"/>
    <property type="match status" value="1"/>
</dbReference>
<dbReference type="SUPFAM" id="SSF69304">
    <property type="entry name" value="Tricorn protease N-terminal domain"/>
    <property type="match status" value="1"/>
</dbReference>
<reference evidence="4" key="1">
    <citation type="submission" date="2023-07" db="EMBL/GenBank/DDBJ databases">
        <authorList>
            <person name="Haufschild T."/>
            <person name="Kallscheuer N."/>
            <person name="Hammer J."/>
            <person name="Kohn T."/>
            <person name="Kabuu M."/>
            <person name="Jogler M."/>
            <person name="Wohfarth N."/>
            <person name="Heuer A."/>
            <person name="Rohde M."/>
            <person name="van Teeseling M.C.F."/>
            <person name="Jogler C."/>
        </authorList>
    </citation>
    <scope>NUCLEOTIDE SEQUENCE</scope>
    <source>
        <strain evidence="3">Strain 138</strain>
        <strain evidence="4">Strain 318</strain>
    </source>
</reference>
<dbReference type="AlphaFoldDB" id="A0AA49Q6M6"/>
<dbReference type="EMBL" id="CP130613">
    <property type="protein sequence ID" value="WKW14668.1"/>
    <property type="molecule type" value="Genomic_DNA"/>
</dbReference>
<dbReference type="InterPro" id="IPR011659">
    <property type="entry name" value="WD40"/>
</dbReference>
<evidence type="ECO:0000256" key="2">
    <source>
        <dbReference type="SAM" id="SignalP"/>
    </source>
</evidence>
<keyword evidence="2" id="KW-0732">Signal</keyword>
<sequence length="1077" mass="120734">MRRWILAAALLLVATPALHAQMGPYFGQNQVQYRKFRWQILRTPHFDVHYYPELEEVARYTGQMAERSYERLRRVFGHEFRERKPIIIWGSRNEFAQNNVIGDAGEGTLGVTDALRQRNMFFFAGDMRQSEHTLTHEMVHVFQYDVFARGRAGAGLQTLQQVQPPLWFMEGMAEYLTNGPGHNATEAVMRDAALNGNIPSVEQMTRRPDLFFPYRFGESFWQYVAGRWGDEVVGEVMNASVSLGIERAFRRYTGTDLEDLGEEWKEHVQNTFLPGIAQLERPRRVAQPMLTQRRTGGLVNVYVAPALSPDGRNIAFISLGSLLRAEVFLDLYLADANTGERKARLTKSTLNPEYEELRYGYSQGAFSPDGRFFAFTAQRKGKDILYIHDVRRNRTHRRLETDLVAMIGPTWSPDGRRIVFSGLANGMTDLYMIDADGRNLRQLTDDVYGDLQPSWSPDGRYIAFASERGPQSDLETLKFGEWQISVLDLETNAVRVLPQQAGKNLNPQWAPDAKSVAFISDRTGIAQLFLFDMDSDQHYQLTRFVGGITSLTEHSPAITWAAQADKLAFVYQDNGDYQVWSIANPRALKKDPFVIGPTVIAQADSGTRARVTSDSIVAAARADADSAAARATRSTAPRRRQSVYLSASGWRPGDAVISGPTGGGVSIAALNDSASLALPDAATFRPAPYRSKLSPEYVARPQIGYAQDNFGRGVFGQTAIVLADMVGNRRMMIAGGVNGRLSEAQLFAMYTDNSGRTPWAVGVQQFPFFFLTGYNQANLGGGNILEQQVITRFISRSAMGSASYPLNRFARFEYGATLNNIDRALMYITQQYNFNSGFQTGFFVDSIVNTSSLNYAAPYVAFVHDNSLMGATGGIYGRRSRFQIDHTAGTVSWTTYTVDYRRYDALVFSFLTLATRFSASISAGPDENEFPKYIGRPDFIRGYDRETYAGGICETSLSDPQACSAVQLLGSRVAFANVELRFPLVRQFTLGLLPISLPPVDGLFFYDVGAAWSKDQRLMPSRPANYDFAFERYPLKSYGFGVRLNLFNIALIRWDYSIPLDGVNRKGYWFWTLGQSF</sequence>
<dbReference type="RefSeq" id="WP_367887448.1">
    <property type="nucleotide sequence ID" value="NZ_CP130612.1"/>
</dbReference>
<proteinExistence type="inferred from homology"/>
<evidence type="ECO:0000313" key="3">
    <source>
        <dbReference type="EMBL" id="WKW11758.1"/>
    </source>
</evidence>
<feature type="chain" id="PRO_5041414622" description="Bacterial surface antigen (D15) domain-containing protein" evidence="2">
    <location>
        <begin position="20"/>
        <end position="1077"/>
    </location>
</feature>
<dbReference type="InterPro" id="IPR011042">
    <property type="entry name" value="6-blade_b-propeller_TolB-like"/>
</dbReference>
<dbReference type="KEGG" id="pspc:Strain318_001021"/>
<dbReference type="Gene3D" id="2.40.160.50">
    <property type="entry name" value="membrane protein fhac: a member of the omp85/tpsb transporter family"/>
    <property type="match status" value="1"/>
</dbReference>
<dbReference type="Gene3D" id="2.120.10.30">
    <property type="entry name" value="TolB, C-terminal domain"/>
    <property type="match status" value="2"/>
</dbReference>
<evidence type="ECO:0000313" key="5">
    <source>
        <dbReference type="Proteomes" id="UP001229955"/>
    </source>
</evidence>
<dbReference type="PANTHER" id="PTHR36842">
    <property type="entry name" value="PROTEIN TOLB HOMOLOG"/>
    <property type="match status" value="1"/>
</dbReference>
<feature type="signal peptide" evidence="2">
    <location>
        <begin position="1"/>
        <end position="19"/>
    </location>
</feature>
<evidence type="ECO:0008006" key="6">
    <source>
        <dbReference type="Google" id="ProtNLM"/>
    </source>
</evidence>
<accession>A0AA49Q4D6</accession>
<dbReference type="Proteomes" id="UP001229955">
    <property type="component" value="Chromosome"/>
</dbReference>
<keyword evidence="5" id="KW-1185">Reference proteome</keyword>
<evidence type="ECO:0000313" key="4">
    <source>
        <dbReference type="EMBL" id="WKW14668.1"/>
    </source>
</evidence>
<gene>
    <name evidence="3" type="ORF">Strain138_001021</name>
    <name evidence="4" type="ORF">Strain318_001021</name>
</gene>
<dbReference type="EMBL" id="CP130612">
    <property type="protein sequence ID" value="WKW11758.1"/>
    <property type="molecule type" value="Genomic_DNA"/>
</dbReference>